<dbReference type="EMBL" id="JAZHXJ010000079">
    <property type="protein sequence ID" value="KAL1876369.1"/>
    <property type="molecule type" value="Genomic_DNA"/>
</dbReference>
<keyword evidence="4" id="KW-1185">Reference proteome</keyword>
<evidence type="ECO:0000313" key="4">
    <source>
        <dbReference type="Proteomes" id="UP001586593"/>
    </source>
</evidence>
<dbReference type="InterPro" id="IPR019261">
    <property type="entry name" value="PARG_cat_microbial"/>
</dbReference>
<organism evidence="3 4">
    <name type="scientific">Phialemonium thermophilum</name>
    <dbReference type="NCBI Taxonomy" id="223376"/>
    <lineage>
        <taxon>Eukaryota</taxon>
        <taxon>Fungi</taxon>
        <taxon>Dikarya</taxon>
        <taxon>Ascomycota</taxon>
        <taxon>Pezizomycotina</taxon>
        <taxon>Sordariomycetes</taxon>
        <taxon>Sordariomycetidae</taxon>
        <taxon>Cephalothecales</taxon>
        <taxon>Cephalothecaceae</taxon>
        <taxon>Phialemonium</taxon>
    </lineage>
</organism>
<evidence type="ECO:0000313" key="3">
    <source>
        <dbReference type="EMBL" id="KAL1876369.1"/>
    </source>
</evidence>
<evidence type="ECO:0000259" key="2">
    <source>
        <dbReference type="Pfam" id="PF10021"/>
    </source>
</evidence>
<evidence type="ECO:0000256" key="1">
    <source>
        <dbReference type="SAM" id="MobiDB-lite"/>
    </source>
</evidence>
<accession>A0ABR3XK65</accession>
<dbReference type="PANTHER" id="PTHR35596:SF2">
    <property type="entry name" value="MICROBIAL-TYPE PARG CATALYTIC DOMAIN-CONTAINING PROTEIN"/>
    <property type="match status" value="1"/>
</dbReference>
<dbReference type="PANTHER" id="PTHR35596">
    <property type="entry name" value="DUF2263 DOMAIN-CONTAINING PROTEIN"/>
    <property type="match status" value="1"/>
</dbReference>
<protein>
    <recommendedName>
        <fullName evidence="2">Microbial-type PARG catalytic domain-containing protein</fullName>
    </recommendedName>
</protein>
<dbReference type="Pfam" id="PF10021">
    <property type="entry name" value="PARG_cat_microb"/>
    <property type="match status" value="1"/>
</dbReference>
<name>A0ABR3XK65_9PEZI</name>
<proteinExistence type="predicted"/>
<dbReference type="Gene3D" id="3.40.220.10">
    <property type="entry name" value="Leucine Aminopeptidase, subunit E, domain 1"/>
    <property type="match status" value="1"/>
</dbReference>
<sequence>MPVGSSRKPRNPKQKPSEVALEAKKQYIPIVRSNPQWKTYSYLHYDPLSELLFAGPPPRNLGPPEFYILTGDPADTALQWASQSGIPVPLICGANDKRPGGDWETGVSGYEGELCRRSSLAAALATPGPGSVVPDNFPIPTSGVIWAEDVVVFRGPHDSYDKLPQESWWSLPVCSVPPVRGPKLTENGTKYSFETEREVMKMKLRGALRACAYHMGSGGADCAAAAEVSVVLVGDFGLGSTYRNPPQELAELWRDVFLYDPDIRGRIRQAAFVFDDPERSTAQLILADLNKKNKNSAGHYESSGKGKTAPNKQSAWSSSSIASASSSVYGGSGYLSDFEIFRRVFDSREVRRVMGERDSRYGLQNLLTN</sequence>
<feature type="domain" description="Microbial-type PARG catalytic" evidence="2">
    <location>
        <begin position="66"/>
        <end position="154"/>
    </location>
</feature>
<feature type="region of interest" description="Disordered" evidence="1">
    <location>
        <begin position="294"/>
        <end position="314"/>
    </location>
</feature>
<comment type="caution">
    <text evidence="3">The sequence shown here is derived from an EMBL/GenBank/DDBJ whole genome shotgun (WGS) entry which is preliminary data.</text>
</comment>
<dbReference type="InterPro" id="IPR043472">
    <property type="entry name" value="Macro_dom-like"/>
</dbReference>
<dbReference type="Proteomes" id="UP001586593">
    <property type="component" value="Unassembled WGS sequence"/>
</dbReference>
<reference evidence="3 4" key="1">
    <citation type="journal article" date="2024" name="Commun. Biol.">
        <title>Comparative genomic analysis of thermophilic fungi reveals convergent evolutionary adaptations and gene losses.</title>
        <authorList>
            <person name="Steindorff A.S."/>
            <person name="Aguilar-Pontes M.V."/>
            <person name="Robinson A.J."/>
            <person name="Andreopoulos B."/>
            <person name="LaButti K."/>
            <person name="Kuo A."/>
            <person name="Mondo S."/>
            <person name="Riley R."/>
            <person name="Otillar R."/>
            <person name="Haridas S."/>
            <person name="Lipzen A."/>
            <person name="Grimwood J."/>
            <person name="Schmutz J."/>
            <person name="Clum A."/>
            <person name="Reid I.D."/>
            <person name="Moisan M.C."/>
            <person name="Butler G."/>
            <person name="Nguyen T.T.M."/>
            <person name="Dewar K."/>
            <person name="Conant G."/>
            <person name="Drula E."/>
            <person name="Henrissat B."/>
            <person name="Hansel C."/>
            <person name="Singer S."/>
            <person name="Hutchinson M.I."/>
            <person name="de Vries R.P."/>
            <person name="Natvig D.O."/>
            <person name="Powell A.J."/>
            <person name="Tsang A."/>
            <person name="Grigoriev I.V."/>
        </authorList>
    </citation>
    <scope>NUCLEOTIDE SEQUENCE [LARGE SCALE GENOMIC DNA]</scope>
    <source>
        <strain evidence="3 4">ATCC 24622</strain>
    </source>
</reference>
<gene>
    <name evidence="3" type="ORF">VTK73DRAFT_9438</name>
</gene>